<dbReference type="AlphaFoldDB" id="A0A4Y3VG37"/>
<protein>
    <submittedName>
        <fullName evidence="1">Uncharacterized protein</fullName>
    </submittedName>
</protein>
<evidence type="ECO:0000313" key="1">
    <source>
        <dbReference type="EMBL" id="GEC06052.1"/>
    </source>
</evidence>
<gene>
    <name evidence="1" type="ORF">SSP24_37070</name>
</gene>
<dbReference type="Proteomes" id="UP000317881">
    <property type="component" value="Unassembled WGS sequence"/>
</dbReference>
<reference evidence="1 2" key="1">
    <citation type="submission" date="2019-06" db="EMBL/GenBank/DDBJ databases">
        <title>Whole genome shotgun sequence of Streptomyces spinoverrucosus NBRC 14228.</title>
        <authorList>
            <person name="Hosoyama A."/>
            <person name="Uohara A."/>
            <person name="Ohji S."/>
            <person name="Ichikawa N."/>
        </authorList>
    </citation>
    <scope>NUCLEOTIDE SEQUENCE [LARGE SCALE GENOMIC DNA]</scope>
    <source>
        <strain evidence="1 2">NBRC 14228</strain>
    </source>
</reference>
<accession>A0A4Y3VG37</accession>
<evidence type="ECO:0000313" key="2">
    <source>
        <dbReference type="Proteomes" id="UP000317881"/>
    </source>
</evidence>
<dbReference type="EMBL" id="BJND01000025">
    <property type="protein sequence ID" value="GEC06052.1"/>
    <property type="molecule type" value="Genomic_DNA"/>
</dbReference>
<organism evidence="1 2">
    <name type="scientific">Streptomyces spinoverrucosus</name>
    <dbReference type="NCBI Taxonomy" id="284043"/>
    <lineage>
        <taxon>Bacteria</taxon>
        <taxon>Bacillati</taxon>
        <taxon>Actinomycetota</taxon>
        <taxon>Actinomycetes</taxon>
        <taxon>Kitasatosporales</taxon>
        <taxon>Streptomycetaceae</taxon>
        <taxon>Streptomyces</taxon>
    </lineage>
</organism>
<name>A0A4Y3VG37_9ACTN</name>
<comment type="caution">
    <text evidence="1">The sequence shown here is derived from an EMBL/GenBank/DDBJ whole genome shotgun (WGS) entry which is preliminary data.</text>
</comment>
<proteinExistence type="predicted"/>
<keyword evidence="2" id="KW-1185">Reference proteome</keyword>
<sequence>MRNKSFDAKKDSLSSSVPGLLAERPVSMRFDNSQCRANWAPVDCTMSGRNAIPVMVSRSP</sequence>